<evidence type="ECO:0000313" key="3">
    <source>
        <dbReference type="Proteomes" id="UP000247498"/>
    </source>
</evidence>
<dbReference type="InParanoid" id="A0A2V0P6Q6"/>
<dbReference type="Gene3D" id="1.10.600.10">
    <property type="entry name" value="Farnesyl Diphosphate Synthase"/>
    <property type="match status" value="1"/>
</dbReference>
<evidence type="ECO:0000256" key="1">
    <source>
        <dbReference type="SAM" id="MobiDB-lite"/>
    </source>
</evidence>
<gene>
    <name evidence="2" type="ORF">Rsub_05394</name>
</gene>
<dbReference type="FunCoup" id="A0A2V0P6Q6">
    <property type="interactions" value="1571"/>
</dbReference>
<accession>A0A2V0P6Q6</accession>
<dbReference type="EMBL" id="BDRX01000035">
    <property type="protein sequence ID" value="GBF92775.1"/>
    <property type="molecule type" value="Genomic_DNA"/>
</dbReference>
<dbReference type="SUPFAM" id="SSF48576">
    <property type="entry name" value="Terpenoid synthases"/>
    <property type="match status" value="1"/>
</dbReference>
<dbReference type="InterPro" id="IPR008949">
    <property type="entry name" value="Isoprenoid_synthase_dom_sf"/>
</dbReference>
<protein>
    <submittedName>
        <fullName evidence="2">Uncharacterized protein</fullName>
    </submittedName>
</protein>
<dbReference type="AlphaFoldDB" id="A0A2V0P6Q6"/>
<dbReference type="STRING" id="307507.A0A2V0P6Q6"/>
<dbReference type="Proteomes" id="UP000247498">
    <property type="component" value="Unassembled WGS sequence"/>
</dbReference>
<keyword evidence="3" id="KW-1185">Reference proteome</keyword>
<sequence length="407" mass="41508">MRPPPAALAAALARAACGGGSAAATGAAGAAGAGAGAATRWRGSGTGDARPSFARGFASGGSGDQAGPASGSGSGEGSGSGSSGGGGGTTLLHGSGGGGGSGSGGGGPSPRRLEPSAEEIRAAFAHCAQIVSRHDPEALACAVHLPRDIRARALALRAFNIELLLAGEAVRSKERALAAIRFQWWRDALAQLSRGAPPPAHPVLTALWAASKEAKLSGYHFRRIIDAREEEFGRDKPPLTLEELEERCEATSGQLLYLTLAAGGIASRDADHAASHLGKAAGISLALRGTPFQAARRRALLPLEVCARHKVSQEEIFRGPPAGEELRDAALELGSAARAHLSECRALAPRLPPGAAPLLLPAVLVGEYLRALEARGFDPFDPGLPAGGVSPLRRTLLLKWHALRGTY</sequence>
<feature type="region of interest" description="Disordered" evidence="1">
    <location>
        <begin position="21"/>
        <end position="114"/>
    </location>
</feature>
<name>A0A2V0P6Q6_9CHLO</name>
<dbReference type="InterPro" id="IPR002060">
    <property type="entry name" value="Squ/phyt_synthse"/>
</dbReference>
<reference evidence="2 3" key="1">
    <citation type="journal article" date="2018" name="Sci. Rep.">
        <title>Raphidocelis subcapitata (=Pseudokirchneriella subcapitata) provides an insight into genome evolution and environmental adaptations in the Sphaeropleales.</title>
        <authorList>
            <person name="Suzuki S."/>
            <person name="Yamaguchi H."/>
            <person name="Nakajima N."/>
            <person name="Kawachi M."/>
        </authorList>
    </citation>
    <scope>NUCLEOTIDE SEQUENCE [LARGE SCALE GENOMIC DNA]</scope>
    <source>
        <strain evidence="2 3">NIES-35</strain>
    </source>
</reference>
<dbReference type="OrthoDB" id="10252354at2759"/>
<dbReference type="Pfam" id="PF00494">
    <property type="entry name" value="SQS_PSY"/>
    <property type="match status" value="1"/>
</dbReference>
<organism evidence="2 3">
    <name type="scientific">Raphidocelis subcapitata</name>
    <dbReference type="NCBI Taxonomy" id="307507"/>
    <lineage>
        <taxon>Eukaryota</taxon>
        <taxon>Viridiplantae</taxon>
        <taxon>Chlorophyta</taxon>
        <taxon>core chlorophytes</taxon>
        <taxon>Chlorophyceae</taxon>
        <taxon>CS clade</taxon>
        <taxon>Sphaeropleales</taxon>
        <taxon>Selenastraceae</taxon>
        <taxon>Raphidocelis</taxon>
    </lineage>
</organism>
<proteinExistence type="predicted"/>
<comment type="caution">
    <text evidence="2">The sequence shown here is derived from an EMBL/GenBank/DDBJ whole genome shotgun (WGS) entry which is preliminary data.</text>
</comment>
<feature type="compositionally biased region" description="Gly residues" evidence="1">
    <location>
        <begin position="58"/>
        <end position="108"/>
    </location>
</feature>
<evidence type="ECO:0000313" key="2">
    <source>
        <dbReference type="EMBL" id="GBF92775.1"/>
    </source>
</evidence>